<proteinExistence type="predicted"/>
<evidence type="ECO:0000313" key="2">
    <source>
        <dbReference type="Proteomes" id="UP000286415"/>
    </source>
</evidence>
<comment type="caution">
    <text evidence="1">The sequence shown here is derived from an EMBL/GenBank/DDBJ whole genome shotgun (WGS) entry which is preliminary data.</text>
</comment>
<dbReference type="AlphaFoldDB" id="A0A3R7FR67"/>
<reference evidence="1 2" key="2">
    <citation type="journal article" date="2021" name="Genomics">
        <title>High-quality reference genome for Clonorchis sinensis.</title>
        <authorList>
            <person name="Young N.D."/>
            <person name="Stroehlein A.J."/>
            <person name="Kinkar L."/>
            <person name="Wang T."/>
            <person name="Sohn W.M."/>
            <person name="Chang B.C.H."/>
            <person name="Kaur P."/>
            <person name="Weisz D."/>
            <person name="Dudchenko O."/>
            <person name="Aiden E.L."/>
            <person name="Korhonen P.K."/>
            <person name="Gasser R.B."/>
        </authorList>
    </citation>
    <scope>NUCLEOTIDE SEQUENCE [LARGE SCALE GENOMIC DNA]</scope>
    <source>
        <strain evidence="1">Cs-k2</strain>
    </source>
</reference>
<organism evidence="1 2">
    <name type="scientific">Clonorchis sinensis</name>
    <name type="common">Chinese liver fluke</name>
    <dbReference type="NCBI Taxonomy" id="79923"/>
    <lineage>
        <taxon>Eukaryota</taxon>
        <taxon>Metazoa</taxon>
        <taxon>Spiralia</taxon>
        <taxon>Lophotrochozoa</taxon>
        <taxon>Platyhelminthes</taxon>
        <taxon>Trematoda</taxon>
        <taxon>Digenea</taxon>
        <taxon>Opisthorchiida</taxon>
        <taxon>Opisthorchiata</taxon>
        <taxon>Opisthorchiidae</taxon>
        <taxon>Clonorchis</taxon>
    </lineage>
</organism>
<accession>A0A3R7FR67</accession>
<dbReference type="InParanoid" id="A0A3R7FR67"/>
<sequence length="141" mass="15399">MACGNVTKSLGGVRFSGCGPRDPPYGWLEGLNDMAVITKSTLNHRHSSFPTIDQSAQNNAEEQLGHYGYQVDAMTVSKHTCPVSVYPSRETTMTSAAEFSCSSFHISLLSHCFSPLLVFTPRMIVRNGLYEAGQLAYEACD</sequence>
<keyword evidence="2" id="KW-1185">Reference proteome</keyword>
<name>A0A3R7FR67_CLOSI</name>
<reference evidence="1 2" key="1">
    <citation type="journal article" date="2018" name="Biotechnol. Adv.">
        <title>Improved genomic resources and new bioinformatic workflow for the carcinogenic parasite Clonorchis sinensis: Biotechnological implications.</title>
        <authorList>
            <person name="Wang D."/>
            <person name="Korhonen P.K."/>
            <person name="Gasser R.B."/>
            <person name="Young N.D."/>
        </authorList>
    </citation>
    <scope>NUCLEOTIDE SEQUENCE [LARGE SCALE GENOMIC DNA]</scope>
    <source>
        <strain evidence="1">Cs-k2</strain>
    </source>
</reference>
<gene>
    <name evidence="1" type="ORF">CSKR_102665</name>
</gene>
<dbReference type="Proteomes" id="UP000286415">
    <property type="component" value="Unassembled WGS sequence"/>
</dbReference>
<protein>
    <submittedName>
        <fullName evidence="1">Uncharacterized protein</fullName>
    </submittedName>
</protein>
<dbReference type="EMBL" id="NIRI02000042">
    <property type="protein sequence ID" value="KAG5451166.1"/>
    <property type="molecule type" value="Genomic_DNA"/>
</dbReference>
<evidence type="ECO:0000313" key="1">
    <source>
        <dbReference type="EMBL" id="KAG5451166.1"/>
    </source>
</evidence>